<dbReference type="FunFam" id="3.20.20.10:FF:000018">
    <property type="entry name" value="Pyridoxal phosphate homeostasis protein"/>
    <property type="match status" value="1"/>
</dbReference>
<evidence type="ECO:0000256" key="2">
    <source>
        <dbReference type="HAMAP-Rule" id="MF_02087"/>
    </source>
</evidence>
<dbReference type="PANTHER" id="PTHR10146:SF14">
    <property type="entry name" value="PYRIDOXAL PHOSPHATE HOMEOSTASIS PROTEIN"/>
    <property type="match status" value="1"/>
</dbReference>
<dbReference type="PATRIC" id="fig|1286106.3.peg.1325"/>
<dbReference type="CDD" id="cd06824">
    <property type="entry name" value="PLPDE_III_Yggs_like"/>
    <property type="match status" value="1"/>
</dbReference>
<keyword evidence="1 2" id="KW-0663">Pyridoxal phosphate</keyword>
<evidence type="ECO:0000259" key="5">
    <source>
        <dbReference type="Pfam" id="PF01168"/>
    </source>
</evidence>
<evidence type="ECO:0000313" key="6">
    <source>
        <dbReference type="EMBL" id="EMR13149.1"/>
    </source>
</evidence>
<gene>
    <name evidence="6" type="ORF">MPL1_06592</name>
</gene>
<keyword evidence="7" id="KW-1185">Reference proteome</keyword>
<dbReference type="InterPro" id="IPR011078">
    <property type="entry name" value="PyrdxlP_homeostasis"/>
</dbReference>
<evidence type="ECO:0000256" key="3">
    <source>
        <dbReference type="PIRSR" id="PIRSR004848-1"/>
    </source>
</evidence>
<feature type="modified residue" description="N6-(pyridoxal phosphate)lysine" evidence="2 3">
    <location>
        <position position="36"/>
    </location>
</feature>
<dbReference type="OrthoDB" id="9804072at2"/>
<evidence type="ECO:0000256" key="4">
    <source>
        <dbReference type="RuleBase" id="RU004514"/>
    </source>
</evidence>
<dbReference type="InterPro" id="IPR029066">
    <property type="entry name" value="PLP-binding_barrel"/>
</dbReference>
<name>M7PRT2_9GAMM</name>
<dbReference type="RefSeq" id="WP_009726314.1">
    <property type="nucleotide sequence ID" value="NZ_APHR01000032.1"/>
</dbReference>
<comment type="function">
    <text evidence="2">Pyridoxal 5'-phosphate (PLP)-binding protein, which is involved in PLP homeostasis.</text>
</comment>
<dbReference type="PIRSF" id="PIRSF004848">
    <property type="entry name" value="YBL036c_PLPDEIII"/>
    <property type="match status" value="1"/>
</dbReference>
<sequence length="231" mass="25846">MTEIKKRLSTIVQQIRDAEQQAGRPEGSVKLLAVSKTWPAERLRQLAEAGQQAFGENYLQEALDKIEQLADLSIEWHFIGPIQSNKTRDIAGHFQWVHSVDRLKIAQRLNDQRDPSAAPLNICIQINIDEEDTKSGIAADELNALVTAILPLKQLKLRGLMIIPAQHDSDEQQRQSFQKARALFEQLKTLAPDVDTLSMGMSGDMPIAIQEGSTMVRIGTALFGERNRQIS</sequence>
<dbReference type="GO" id="GO:0030170">
    <property type="term" value="F:pyridoxal phosphate binding"/>
    <property type="evidence" value="ECO:0007669"/>
    <property type="project" value="UniProtKB-UniRule"/>
</dbReference>
<dbReference type="STRING" id="1286106.MPL1_06592"/>
<dbReference type="AlphaFoldDB" id="M7PRT2"/>
<dbReference type="Pfam" id="PF01168">
    <property type="entry name" value="Ala_racemase_N"/>
    <property type="match status" value="1"/>
</dbReference>
<feature type="domain" description="Alanine racemase N-terminal" evidence="5">
    <location>
        <begin position="8"/>
        <end position="226"/>
    </location>
</feature>
<reference evidence="6 7" key="1">
    <citation type="journal article" date="2013" name="Genome Announc.">
        <title>Draft Genome Sequence of Methylophaga lonarensis MPLT, a Haloalkaliphilic (Non-Methane-Utilizing) Methylotroph.</title>
        <authorList>
            <person name="Shetty S.A."/>
            <person name="Marathe N.P."/>
            <person name="Munot H."/>
            <person name="Antony C.P."/>
            <person name="Dhotre D.P."/>
            <person name="Murrell J.C."/>
            <person name="Shouche Y.S."/>
        </authorList>
    </citation>
    <scope>NUCLEOTIDE SEQUENCE [LARGE SCALE GENOMIC DNA]</scope>
    <source>
        <strain evidence="6 7">MPL</strain>
    </source>
</reference>
<dbReference type="InterPro" id="IPR001608">
    <property type="entry name" value="Ala_racemase_N"/>
</dbReference>
<dbReference type="HAMAP" id="MF_02087">
    <property type="entry name" value="PLP_homeostasis"/>
    <property type="match status" value="1"/>
</dbReference>
<dbReference type="SUPFAM" id="SSF51419">
    <property type="entry name" value="PLP-binding barrel"/>
    <property type="match status" value="1"/>
</dbReference>
<evidence type="ECO:0000313" key="7">
    <source>
        <dbReference type="Proteomes" id="UP000012019"/>
    </source>
</evidence>
<comment type="caution">
    <text evidence="6">The sequence shown here is derived from an EMBL/GenBank/DDBJ whole genome shotgun (WGS) entry which is preliminary data.</text>
</comment>
<evidence type="ECO:0000256" key="1">
    <source>
        <dbReference type="ARBA" id="ARBA00022898"/>
    </source>
</evidence>
<dbReference type="EMBL" id="APHR01000032">
    <property type="protein sequence ID" value="EMR13149.1"/>
    <property type="molecule type" value="Genomic_DNA"/>
</dbReference>
<dbReference type="PANTHER" id="PTHR10146">
    <property type="entry name" value="PROLINE SYNTHETASE CO-TRANSCRIBED BACTERIAL HOMOLOG PROTEIN"/>
    <property type="match status" value="1"/>
</dbReference>
<comment type="similarity">
    <text evidence="2 4">Belongs to the pyridoxal phosphate-binding protein YggS/PROSC family.</text>
</comment>
<dbReference type="PROSITE" id="PS01211">
    <property type="entry name" value="UPF0001"/>
    <property type="match status" value="1"/>
</dbReference>
<comment type="cofactor">
    <cofactor evidence="3">
        <name>pyridoxal 5'-phosphate</name>
        <dbReference type="ChEBI" id="CHEBI:597326"/>
    </cofactor>
</comment>
<protein>
    <recommendedName>
        <fullName evidence="2">Pyridoxal phosphate homeostasis protein</fullName>
        <shortName evidence="2">PLP homeostasis protein</shortName>
    </recommendedName>
</protein>
<organism evidence="6 7">
    <name type="scientific">Methylophaga lonarensis MPL</name>
    <dbReference type="NCBI Taxonomy" id="1286106"/>
    <lineage>
        <taxon>Bacteria</taxon>
        <taxon>Pseudomonadati</taxon>
        <taxon>Pseudomonadota</taxon>
        <taxon>Gammaproteobacteria</taxon>
        <taxon>Thiotrichales</taxon>
        <taxon>Piscirickettsiaceae</taxon>
        <taxon>Methylophaga</taxon>
    </lineage>
</organism>
<dbReference type="Gene3D" id="3.20.20.10">
    <property type="entry name" value="Alanine racemase"/>
    <property type="match status" value="1"/>
</dbReference>
<dbReference type="NCBIfam" id="TIGR00044">
    <property type="entry name" value="YggS family pyridoxal phosphate-dependent enzyme"/>
    <property type="match status" value="1"/>
</dbReference>
<proteinExistence type="inferred from homology"/>
<dbReference type="Proteomes" id="UP000012019">
    <property type="component" value="Unassembled WGS sequence"/>
</dbReference>
<dbReference type="eggNOG" id="COG0325">
    <property type="taxonomic scope" value="Bacteria"/>
</dbReference>
<accession>M7PRT2</accession>